<evidence type="ECO:0000256" key="4">
    <source>
        <dbReference type="ARBA" id="ARBA00019171"/>
    </source>
</evidence>
<evidence type="ECO:0000256" key="3">
    <source>
        <dbReference type="ARBA" id="ARBA00012475"/>
    </source>
</evidence>
<evidence type="ECO:0000256" key="2">
    <source>
        <dbReference type="ARBA" id="ARBA00010237"/>
    </source>
</evidence>
<feature type="active site" description="N6-GMP-lysine intermediate" evidence="17">
    <location>
        <position position="63"/>
    </location>
</feature>
<sequence>MLSSAPPQIPGQLLPNQASEYLRGQVANLLQRDNPRFPGAQPVSFARSHISELQRAEYFMSEKTDGIRCLLFMFFRDAGNGFEPVTFLIDRKNNYYELQPGLRFPYYQDPGNPEKFLFNTILDGELVHDRVPGQPKPRLVYYVFDCLVIDGQSYVHRPLDRRLGYMKEQVFKPYEAQFKNHPAPEIPFRIKEKISYPPYHVKHVFDNILPNLPHGNDGLIFTCKSTGYQFGTDKHILKWKPPHENTIDFKLKLGAFPTFDPHDGDDDGEIEDYDAMPSAMHLLVNHGNNKNSRFADLYFTEDDWEMFKGLNQRLDGRIIECYRDSEGRWRFKKDDDGTPRWRDDKKDANHISTVHSVLESIEDAVSEKDLMNAEARVKVAVKRLREEEMRIKQEQQMALEHAAKKRKFSGGPGADANGH</sequence>
<dbReference type="AlphaFoldDB" id="A0A6A5W7K6"/>
<keyword evidence="11 16" id="KW-0539">Nucleus</keyword>
<evidence type="ECO:0000256" key="16">
    <source>
        <dbReference type="PIRNR" id="PIRNR036959"/>
    </source>
</evidence>
<dbReference type="EC" id="2.7.7.50" evidence="3 16"/>
<keyword evidence="7 16" id="KW-0548">Nucleotidyltransferase</keyword>
<accession>A0A6A5W7K6</accession>
<keyword evidence="8 16" id="KW-0547">Nucleotide-binding</keyword>
<keyword evidence="6 16" id="KW-0808">Transferase</keyword>
<dbReference type="GO" id="GO:0005525">
    <property type="term" value="F:GTP binding"/>
    <property type="evidence" value="ECO:0007669"/>
    <property type="project" value="UniProtKB-KW"/>
</dbReference>
<dbReference type="GO" id="GO:0005524">
    <property type="term" value="F:ATP binding"/>
    <property type="evidence" value="ECO:0007669"/>
    <property type="project" value="InterPro"/>
</dbReference>
<evidence type="ECO:0000256" key="8">
    <source>
        <dbReference type="ARBA" id="ARBA00022741"/>
    </source>
</evidence>
<dbReference type="GO" id="GO:0006370">
    <property type="term" value="P:7-methylguanosine mRNA capping"/>
    <property type="evidence" value="ECO:0007669"/>
    <property type="project" value="UniProtKB-KW"/>
</dbReference>
<dbReference type="OrthoDB" id="200924at2759"/>
<evidence type="ECO:0000256" key="11">
    <source>
        <dbReference type="ARBA" id="ARBA00023242"/>
    </source>
</evidence>
<evidence type="ECO:0000256" key="1">
    <source>
        <dbReference type="ARBA" id="ARBA00004123"/>
    </source>
</evidence>
<dbReference type="Gene3D" id="2.40.50.140">
    <property type="entry name" value="Nucleic acid-binding proteins"/>
    <property type="match status" value="1"/>
</dbReference>
<feature type="domain" description="mRNA capping enzyme adenylation" evidence="19">
    <location>
        <begin position="41"/>
        <end position="240"/>
    </location>
</feature>
<dbReference type="Proteomes" id="UP000799779">
    <property type="component" value="Unassembled WGS sequence"/>
</dbReference>
<dbReference type="PANTHER" id="PTHR10367:SF17">
    <property type="entry name" value="MRNA-CAPPING ENZYME"/>
    <property type="match status" value="1"/>
</dbReference>
<evidence type="ECO:0000313" key="22">
    <source>
        <dbReference type="Proteomes" id="UP000799779"/>
    </source>
</evidence>
<dbReference type="PIRSF" id="PIRSF036959">
    <property type="entry name" value="mRNA_cap_alpha"/>
    <property type="match status" value="1"/>
</dbReference>
<evidence type="ECO:0000259" key="20">
    <source>
        <dbReference type="Pfam" id="PF03919"/>
    </source>
</evidence>
<dbReference type="InterPro" id="IPR001339">
    <property type="entry name" value="mRNA_cap_enzyme_adenylation"/>
</dbReference>
<dbReference type="EMBL" id="ML977617">
    <property type="protein sequence ID" value="KAF1997098.1"/>
    <property type="molecule type" value="Genomic_DNA"/>
</dbReference>
<reference evidence="21" key="1">
    <citation type="journal article" date="2020" name="Stud. Mycol.">
        <title>101 Dothideomycetes genomes: a test case for predicting lifestyles and emergence of pathogens.</title>
        <authorList>
            <person name="Haridas S."/>
            <person name="Albert R."/>
            <person name="Binder M."/>
            <person name="Bloem J."/>
            <person name="Labutti K."/>
            <person name="Salamov A."/>
            <person name="Andreopoulos B."/>
            <person name="Baker S."/>
            <person name="Barry K."/>
            <person name="Bills G."/>
            <person name="Bluhm B."/>
            <person name="Cannon C."/>
            <person name="Castanera R."/>
            <person name="Culley D."/>
            <person name="Daum C."/>
            <person name="Ezra D."/>
            <person name="Gonzalez J."/>
            <person name="Henrissat B."/>
            <person name="Kuo A."/>
            <person name="Liang C."/>
            <person name="Lipzen A."/>
            <person name="Lutzoni F."/>
            <person name="Magnuson J."/>
            <person name="Mondo S."/>
            <person name="Nolan M."/>
            <person name="Ohm R."/>
            <person name="Pangilinan J."/>
            <person name="Park H.-J."/>
            <person name="Ramirez L."/>
            <person name="Alfaro M."/>
            <person name="Sun H."/>
            <person name="Tritt A."/>
            <person name="Yoshinaga Y."/>
            <person name="Zwiers L.-H."/>
            <person name="Turgeon B."/>
            <person name="Goodwin S."/>
            <person name="Spatafora J."/>
            <person name="Crous P."/>
            <person name="Grigoriev I."/>
        </authorList>
    </citation>
    <scope>NUCLEOTIDE SEQUENCE</scope>
    <source>
        <strain evidence="21">CBS 123094</strain>
    </source>
</reference>
<dbReference type="InterPro" id="IPR012340">
    <property type="entry name" value="NA-bd_OB-fold"/>
</dbReference>
<dbReference type="CDD" id="cd07895">
    <property type="entry name" value="Adenylation_mRNA_capping"/>
    <property type="match status" value="1"/>
</dbReference>
<feature type="domain" description="mRNA capping enzyme C-terminal" evidence="20">
    <location>
        <begin position="244"/>
        <end position="371"/>
    </location>
</feature>
<dbReference type="GO" id="GO:0004484">
    <property type="term" value="F:mRNA guanylyltransferase activity"/>
    <property type="evidence" value="ECO:0007669"/>
    <property type="project" value="UniProtKB-EC"/>
</dbReference>
<dbReference type="Gene3D" id="3.30.470.30">
    <property type="entry name" value="DNA ligase/mRNA capping enzyme"/>
    <property type="match status" value="1"/>
</dbReference>
<keyword evidence="9 16" id="KW-0506">mRNA capping</keyword>
<dbReference type="GO" id="GO:0031533">
    <property type="term" value="C:mRNA capping enzyme complex"/>
    <property type="evidence" value="ECO:0007669"/>
    <property type="project" value="InterPro"/>
</dbReference>
<name>A0A6A5W7K6_9PLEO</name>
<evidence type="ECO:0000256" key="18">
    <source>
        <dbReference type="SAM" id="MobiDB-lite"/>
    </source>
</evidence>
<comment type="catalytic activity">
    <reaction evidence="14">
        <text>a 5'-end diphospho-ribonucleoside in mRNA + GTP + H(+) = a 5'-end (5'-triphosphoguanosine)-ribonucleoside in mRNA + diphosphate</text>
        <dbReference type="Rhea" id="RHEA:67012"/>
        <dbReference type="Rhea" id="RHEA-COMP:17165"/>
        <dbReference type="Rhea" id="RHEA-COMP:17166"/>
        <dbReference type="ChEBI" id="CHEBI:15378"/>
        <dbReference type="ChEBI" id="CHEBI:33019"/>
        <dbReference type="ChEBI" id="CHEBI:37565"/>
        <dbReference type="ChEBI" id="CHEBI:167616"/>
        <dbReference type="ChEBI" id="CHEBI:167617"/>
        <dbReference type="EC" id="2.7.7.50"/>
    </reaction>
    <physiologicalReaction direction="left-to-right" evidence="14">
        <dbReference type="Rhea" id="RHEA:67013"/>
    </physiologicalReaction>
</comment>
<evidence type="ECO:0000256" key="15">
    <source>
        <dbReference type="ARBA" id="ARBA00047082"/>
    </source>
</evidence>
<dbReference type="InterPro" id="IPR051029">
    <property type="entry name" value="mRNA_Capping_Enz/RNA_Phosphat"/>
</dbReference>
<evidence type="ECO:0000256" key="7">
    <source>
        <dbReference type="ARBA" id="ARBA00022695"/>
    </source>
</evidence>
<evidence type="ECO:0000256" key="5">
    <source>
        <dbReference type="ARBA" id="ARBA00022664"/>
    </source>
</evidence>
<evidence type="ECO:0000256" key="17">
    <source>
        <dbReference type="PIRSR" id="PIRSR036959-1"/>
    </source>
</evidence>
<evidence type="ECO:0000256" key="13">
    <source>
        <dbReference type="ARBA" id="ARBA00030702"/>
    </source>
</evidence>
<evidence type="ECO:0000256" key="12">
    <source>
        <dbReference type="ARBA" id="ARBA00029909"/>
    </source>
</evidence>
<comment type="subunit">
    <text evidence="15">Heterodimer. The mRNA-capping enzyme is composed of two separate chains alpha and beta, respectively a mRNA guanylyltransferase and an mRNA 5'-triphosphate monophosphatase.</text>
</comment>
<evidence type="ECO:0000256" key="14">
    <source>
        <dbReference type="ARBA" id="ARBA00044624"/>
    </source>
</evidence>
<evidence type="ECO:0000313" key="21">
    <source>
        <dbReference type="EMBL" id="KAF1997098.1"/>
    </source>
</evidence>
<keyword evidence="5 16" id="KW-0507">mRNA processing</keyword>
<evidence type="ECO:0000259" key="19">
    <source>
        <dbReference type="Pfam" id="PF01331"/>
    </source>
</evidence>
<dbReference type="SUPFAM" id="SSF56091">
    <property type="entry name" value="DNA ligase/mRNA capping enzyme, catalytic domain"/>
    <property type="match status" value="1"/>
</dbReference>
<keyword evidence="22" id="KW-1185">Reference proteome</keyword>
<comment type="function">
    <text evidence="16">Second step of mRNA capping. Transfer of the GMP moiety of GTP to the 5'-end of RNA via an enzyme-GMP covalent reaction intermediate.</text>
</comment>
<proteinExistence type="inferred from homology"/>
<evidence type="ECO:0000256" key="10">
    <source>
        <dbReference type="ARBA" id="ARBA00023134"/>
    </source>
</evidence>
<protein>
    <recommendedName>
        <fullName evidence="4 16">mRNA-capping enzyme subunit alpha</fullName>
        <ecNumber evidence="3 16">2.7.7.50</ecNumber>
    </recommendedName>
    <alternativeName>
        <fullName evidence="12 16">GTP--RNA guanylyltransferase</fullName>
    </alternativeName>
    <alternativeName>
        <fullName evidence="13 16">mRNA guanylyltransferase</fullName>
    </alternativeName>
</protein>
<organism evidence="21 22">
    <name type="scientific">Amniculicola lignicola CBS 123094</name>
    <dbReference type="NCBI Taxonomy" id="1392246"/>
    <lineage>
        <taxon>Eukaryota</taxon>
        <taxon>Fungi</taxon>
        <taxon>Dikarya</taxon>
        <taxon>Ascomycota</taxon>
        <taxon>Pezizomycotina</taxon>
        <taxon>Dothideomycetes</taxon>
        <taxon>Pleosporomycetidae</taxon>
        <taxon>Pleosporales</taxon>
        <taxon>Amniculicolaceae</taxon>
        <taxon>Amniculicola</taxon>
    </lineage>
</organism>
<dbReference type="SUPFAM" id="SSF50249">
    <property type="entry name" value="Nucleic acid-binding proteins"/>
    <property type="match status" value="1"/>
</dbReference>
<gene>
    <name evidence="21" type="ORF">P154DRAFT_525090</name>
</gene>
<comment type="similarity">
    <text evidence="2 16">Belongs to the eukaryotic GTase family.</text>
</comment>
<dbReference type="InterPro" id="IPR017075">
    <property type="entry name" value="mRNA_cap_enzyme_alpha"/>
</dbReference>
<comment type="subcellular location">
    <subcellularLocation>
        <location evidence="1 16">Nucleus</location>
    </subcellularLocation>
</comment>
<dbReference type="Pfam" id="PF03919">
    <property type="entry name" value="mRNA_cap_C"/>
    <property type="match status" value="1"/>
</dbReference>
<evidence type="ECO:0000256" key="6">
    <source>
        <dbReference type="ARBA" id="ARBA00022679"/>
    </source>
</evidence>
<feature type="region of interest" description="Disordered" evidence="18">
    <location>
        <begin position="395"/>
        <end position="419"/>
    </location>
</feature>
<dbReference type="Pfam" id="PF01331">
    <property type="entry name" value="mRNA_cap_enzyme"/>
    <property type="match status" value="1"/>
</dbReference>
<dbReference type="PANTHER" id="PTHR10367">
    <property type="entry name" value="MRNA-CAPPING ENZYME"/>
    <property type="match status" value="1"/>
</dbReference>
<dbReference type="InterPro" id="IPR013846">
    <property type="entry name" value="mRNA_cap_enzyme_C"/>
</dbReference>
<keyword evidence="10 16" id="KW-0342">GTP-binding</keyword>
<evidence type="ECO:0000256" key="9">
    <source>
        <dbReference type="ARBA" id="ARBA00023042"/>
    </source>
</evidence>